<reference evidence="2 3" key="1">
    <citation type="submission" date="2017-01" db="EMBL/GenBank/DDBJ databases">
        <title>New insights into the genetic diversity of Chromobacterium isolated from tropical freshwater lake.</title>
        <authorList>
            <person name="Santos A.B."/>
            <person name="Nascimento A.M."/>
            <person name="Da Silva P.C."/>
        </authorList>
    </citation>
    <scope>NUCLEOTIDE SEQUENCE [LARGE SCALE GENOMIC DNA]</scope>
    <source>
        <strain evidence="2 3">56AF</strain>
    </source>
</reference>
<gene>
    <name evidence="2" type="ORF">BUE93_21670</name>
</gene>
<proteinExistence type="predicted"/>
<keyword evidence="1" id="KW-0732">Signal</keyword>
<protein>
    <submittedName>
        <fullName evidence="2">Uncharacterized protein</fullName>
    </submittedName>
</protein>
<dbReference type="Proteomes" id="UP000239469">
    <property type="component" value="Unassembled WGS sequence"/>
</dbReference>
<feature type="chain" id="PRO_5015702710" evidence="1">
    <location>
        <begin position="23"/>
        <end position="110"/>
    </location>
</feature>
<evidence type="ECO:0000256" key="1">
    <source>
        <dbReference type="SAM" id="SignalP"/>
    </source>
</evidence>
<evidence type="ECO:0000313" key="2">
    <source>
        <dbReference type="EMBL" id="PRP68572.1"/>
    </source>
</evidence>
<comment type="caution">
    <text evidence="2">The sequence shown here is derived from an EMBL/GenBank/DDBJ whole genome shotgun (WGS) entry which is preliminary data.</text>
</comment>
<name>A0A2S9WYM2_9NEIS</name>
<accession>A0A2S9WYM2</accession>
<evidence type="ECO:0000313" key="3">
    <source>
        <dbReference type="Proteomes" id="UP000239469"/>
    </source>
</evidence>
<dbReference type="AlphaFoldDB" id="A0A2S9WYM2"/>
<dbReference type="EMBL" id="MTBD01000109">
    <property type="protein sequence ID" value="PRP68572.1"/>
    <property type="molecule type" value="Genomic_DNA"/>
</dbReference>
<organism evidence="2 3">
    <name type="scientific">Chromobacterium amazonense</name>
    <dbReference type="NCBI Taxonomy" id="1382803"/>
    <lineage>
        <taxon>Bacteria</taxon>
        <taxon>Pseudomonadati</taxon>
        <taxon>Pseudomonadota</taxon>
        <taxon>Betaproteobacteria</taxon>
        <taxon>Neisseriales</taxon>
        <taxon>Chromobacteriaceae</taxon>
        <taxon>Chromobacterium</taxon>
    </lineage>
</organism>
<sequence length="110" mass="12063">MILTRYCCLFALLGVLPATVMATDLPQNWAMLSREHGCVPAGQVQPDLGRPMTLSELGRLKQAQSIEPMNAALPFPLWRITLPLQQGELWVLSAADCQAWLKLLAHAGTP</sequence>
<feature type="signal peptide" evidence="1">
    <location>
        <begin position="1"/>
        <end position="22"/>
    </location>
</feature>